<feature type="compositionally biased region" description="Polar residues" evidence="1">
    <location>
        <begin position="94"/>
        <end position="108"/>
    </location>
</feature>
<dbReference type="Proteomes" id="UP000886842">
    <property type="component" value="Unassembled WGS sequence"/>
</dbReference>
<protein>
    <submittedName>
        <fullName evidence="3">Uncharacterized protein</fullName>
    </submittedName>
</protein>
<feature type="transmembrane region" description="Helical" evidence="2">
    <location>
        <begin position="143"/>
        <end position="165"/>
    </location>
</feature>
<keyword evidence="2" id="KW-0812">Transmembrane</keyword>
<reference evidence="3" key="2">
    <citation type="journal article" date="2021" name="PeerJ">
        <title>Extensive microbial diversity within the chicken gut microbiome revealed by metagenomics and culture.</title>
        <authorList>
            <person name="Gilroy R."/>
            <person name="Ravi A."/>
            <person name="Getino M."/>
            <person name="Pursley I."/>
            <person name="Horton D.L."/>
            <person name="Alikhan N.F."/>
            <person name="Baker D."/>
            <person name="Gharbi K."/>
            <person name="Hall N."/>
            <person name="Watson M."/>
            <person name="Adriaenssens E.M."/>
            <person name="Foster-Nyarko E."/>
            <person name="Jarju S."/>
            <person name="Secka A."/>
            <person name="Antonio M."/>
            <person name="Oren A."/>
            <person name="Chaudhuri R.R."/>
            <person name="La Ragione R."/>
            <person name="Hildebrand F."/>
            <person name="Pallen M.J."/>
        </authorList>
    </citation>
    <scope>NUCLEOTIDE SEQUENCE</scope>
    <source>
        <strain evidence="3">ChiGjej1B1-24693</strain>
    </source>
</reference>
<feature type="region of interest" description="Disordered" evidence="1">
    <location>
        <begin position="1"/>
        <end position="141"/>
    </location>
</feature>
<dbReference type="EMBL" id="DVLP01000380">
    <property type="protein sequence ID" value="HIT76496.1"/>
    <property type="molecule type" value="Genomic_DNA"/>
</dbReference>
<sequence>MSNQWSDPSSPGPASGQGRPSGPQYNPTQQYGQGQPQYGQQQYGQPQYGQQPQQYGQGQPQYGQGQQPYGQGQPQYGQGQPPRGGRQRPDLAASGSSGYRPTSHLGSGQRSGGPDPTRPIGSGRDARVEVEQPGPPPSSKVPLLVITGVIVVALLVLTIGGVAAWRADQAQKTPPPSTQPTQGGSPLPPNVRPFTTETCDSGLFEVLDHERIGNDLFIEVKITCDEGSYRAMDEAIAIFDKNADSYRNDPPYDRETLGAATIRNGETVQGWARFTGVPSGEVTVLLLGYRRTTTAVPLET</sequence>
<organism evidence="3 4">
    <name type="scientific">Candidatus Avipropionibacterium avicola</name>
    <dbReference type="NCBI Taxonomy" id="2840701"/>
    <lineage>
        <taxon>Bacteria</taxon>
        <taxon>Bacillati</taxon>
        <taxon>Actinomycetota</taxon>
        <taxon>Actinomycetes</taxon>
        <taxon>Propionibacteriales</taxon>
        <taxon>Propionibacteriaceae</taxon>
        <taxon>Propionibacteriaceae incertae sedis</taxon>
        <taxon>Candidatus Avipropionibacterium</taxon>
    </lineage>
</organism>
<evidence type="ECO:0000256" key="2">
    <source>
        <dbReference type="SAM" id="Phobius"/>
    </source>
</evidence>
<comment type="caution">
    <text evidence="3">The sequence shown here is derived from an EMBL/GenBank/DDBJ whole genome shotgun (WGS) entry which is preliminary data.</text>
</comment>
<keyword evidence="2" id="KW-1133">Transmembrane helix</keyword>
<accession>A0A9D1GZ48</accession>
<gene>
    <name evidence="3" type="ORF">IAA98_13000</name>
</gene>
<evidence type="ECO:0000313" key="3">
    <source>
        <dbReference type="EMBL" id="HIT76496.1"/>
    </source>
</evidence>
<feature type="region of interest" description="Disordered" evidence="1">
    <location>
        <begin position="170"/>
        <end position="192"/>
    </location>
</feature>
<evidence type="ECO:0000313" key="4">
    <source>
        <dbReference type="Proteomes" id="UP000886842"/>
    </source>
</evidence>
<evidence type="ECO:0000256" key="1">
    <source>
        <dbReference type="SAM" id="MobiDB-lite"/>
    </source>
</evidence>
<reference evidence="3" key="1">
    <citation type="submission" date="2020-10" db="EMBL/GenBank/DDBJ databases">
        <authorList>
            <person name="Gilroy R."/>
        </authorList>
    </citation>
    <scope>NUCLEOTIDE SEQUENCE</scope>
    <source>
        <strain evidence="3">ChiGjej1B1-24693</strain>
    </source>
</reference>
<dbReference type="AlphaFoldDB" id="A0A9D1GZ48"/>
<name>A0A9D1GZ48_9ACTN</name>
<feature type="compositionally biased region" description="Low complexity" evidence="1">
    <location>
        <begin position="22"/>
        <end position="84"/>
    </location>
</feature>
<keyword evidence="2" id="KW-0472">Membrane</keyword>
<proteinExistence type="predicted"/>